<sequence>MTLIETTRYWAKPGQAQAVRDTRIAASRIRVELGLPAGSIRVRRDDGDGPDVSWSQTFRDEASHAADLRARDQSEEFAAVRARMRDLIDHFERHVEAPIADEDGFAPAPEINLVPARCSFVSAGRQLVGYLYLPPGEGPHPAVVYSHGSSLDRGSAEVASPGVAANFLAWGIALFFPHRHGYGDSPGPSWREEVAEPVFSEAYNRGLLARLDRESDDVVAAAAYLRSLPEIDADRIAVAGSSFGGVNTLFAAGKDASLRAAVEFAGAAMNWDRNPILAEAMLEIARQLTPPIFFAQAANDFSIRPTIELAQARLDAGKPVVSRIYPAFGVRPMEGHLLAGRGPQVWGEDVRRFLGRWL</sequence>
<evidence type="ECO:0000259" key="1">
    <source>
        <dbReference type="Pfam" id="PF01738"/>
    </source>
</evidence>
<dbReference type="Pfam" id="PF01738">
    <property type="entry name" value="DLH"/>
    <property type="match status" value="1"/>
</dbReference>
<organism evidence="2 3">
    <name type="scientific">Devosia enhydra</name>
    <dbReference type="NCBI Taxonomy" id="665118"/>
    <lineage>
        <taxon>Bacteria</taxon>
        <taxon>Pseudomonadati</taxon>
        <taxon>Pseudomonadota</taxon>
        <taxon>Alphaproteobacteria</taxon>
        <taxon>Hyphomicrobiales</taxon>
        <taxon>Devosiaceae</taxon>
        <taxon>Devosia</taxon>
    </lineage>
</organism>
<accession>A0A1K2HY59</accession>
<dbReference type="RefSeq" id="WP_072342393.1">
    <property type="nucleotide sequence ID" value="NZ_FPKU01000002.1"/>
</dbReference>
<evidence type="ECO:0000313" key="2">
    <source>
        <dbReference type="EMBL" id="SFZ84556.1"/>
    </source>
</evidence>
<keyword evidence="2" id="KW-0378">Hydrolase</keyword>
<dbReference type="STRING" id="665118.SAMN02983003_2081"/>
<dbReference type="AlphaFoldDB" id="A0A1K2HY59"/>
<proteinExistence type="predicted"/>
<keyword evidence="3" id="KW-1185">Reference proteome</keyword>
<dbReference type="InterPro" id="IPR002925">
    <property type="entry name" value="Dienelactn_hydro"/>
</dbReference>
<feature type="domain" description="Dienelactone hydrolase" evidence="1">
    <location>
        <begin position="212"/>
        <end position="326"/>
    </location>
</feature>
<evidence type="ECO:0000313" key="3">
    <source>
        <dbReference type="Proteomes" id="UP000183447"/>
    </source>
</evidence>
<reference evidence="2 3" key="1">
    <citation type="submission" date="2016-11" db="EMBL/GenBank/DDBJ databases">
        <authorList>
            <person name="Jaros S."/>
            <person name="Januszkiewicz K."/>
            <person name="Wedrychowicz H."/>
        </authorList>
    </citation>
    <scope>NUCLEOTIDE SEQUENCE [LARGE SCALE GENOMIC DNA]</scope>
    <source>
        <strain evidence="2 3">ATCC 23634</strain>
    </source>
</reference>
<dbReference type="SUPFAM" id="SSF53474">
    <property type="entry name" value="alpha/beta-Hydrolases"/>
    <property type="match status" value="1"/>
</dbReference>
<dbReference type="Proteomes" id="UP000183447">
    <property type="component" value="Unassembled WGS sequence"/>
</dbReference>
<dbReference type="GO" id="GO:0016787">
    <property type="term" value="F:hydrolase activity"/>
    <property type="evidence" value="ECO:0007669"/>
    <property type="project" value="UniProtKB-KW"/>
</dbReference>
<dbReference type="Gene3D" id="3.40.50.1820">
    <property type="entry name" value="alpha/beta hydrolase"/>
    <property type="match status" value="1"/>
</dbReference>
<dbReference type="InterPro" id="IPR050261">
    <property type="entry name" value="FrsA_esterase"/>
</dbReference>
<protein>
    <submittedName>
        <fullName evidence="2">Alpha/beta hydrolase family protein</fullName>
    </submittedName>
</protein>
<dbReference type="PANTHER" id="PTHR22946">
    <property type="entry name" value="DIENELACTONE HYDROLASE DOMAIN-CONTAINING PROTEIN-RELATED"/>
    <property type="match status" value="1"/>
</dbReference>
<dbReference type="EMBL" id="FPKU01000002">
    <property type="protein sequence ID" value="SFZ84556.1"/>
    <property type="molecule type" value="Genomic_DNA"/>
</dbReference>
<gene>
    <name evidence="2" type="ORF">SAMN02983003_2081</name>
</gene>
<name>A0A1K2HY59_9HYPH</name>
<dbReference type="OrthoDB" id="217645at2"/>
<dbReference type="InterPro" id="IPR029058">
    <property type="entry name" value="AB_hydrolase_fold"/>
</dbReference>